<feature type="domain" description="ABC transporter substrate-binding protein PnrA-like" evidence="8">
    <location>
        <begin position="46"/>
        <end position="250"/>
    </location>
</feature>
<evidence type="ECO:0000256" key="3">
    <source>
        <dbReference type="ARBA" id="ARBA00022475"/>
    </source>
</evidence>
<dbReference type="InterPro" id="IPR050957">
    <property type="entry name" value="BMP_lipoprotein"/>
</dbReference>
<comment type="similarity">
    <text evidence="2">Belongs to the BMP lipoprotein family.</text>
</comment>
<evidence type="ECO:0000259" key="8">
    <source>
        <dbReference type="Pfam" id="PF02608"/>
    </source>
</evidence>
<keyword evidence="6 9" id="KW-0449">Lipoprotein</keyword>
<dbReference type="GO" id="GO:0005886">
    <property type="term" value="C:plasma membrane"/>
    <property type="evidence" value="ECO:0007669"/>
    <property type="project" value="UniProtKB-SubCell"/>
</dbReference>
<dbReference type="Pfam" id="PF02608">
    <property type="entry name" value="Bmp"/>
    <property type="match status" value="1"/>
</dbReference>
<evidence type="ECO:0000256" key="4">
    <source>
        <dbReference type="ARBA" id="ARBA00022729"/>
    </source>
</evidence>
<keyword evidence="4 7" id="KW-0732">Signal</keyword>
<dbReference type="PROSITE" id="PS51257">
    <property type="entry name" value="PROKAR_LIPOPROTEIN"/>
    <property type="match status" value="1"/>
</dbReference>
<proteinExistence type="inferred from homology"/>
<dbReference type="RefSeq" id="WP_037045497.1">
    <property type="nucleotide sequence ID" value="NZ_BAAAUZ010000077.1"/>
</dbReference>
<dbReference type="Proteomes" id="UP001143463">
    <property type="component" value="Unassembled WGS sequence"/>
</dbReference>
<dbReference type="CDD" id="cd06304">
    <property type="entry name" value="PBP1_BmpA_Med_PnrA-like"/>
    <property type="match status" value="1"/>
</dbReference>
<dbReference type="PANTHER" id="PTHR34296">
    <property type="entry name" value="TRANSCRIPTIONAL ACTIVATOR PROTEIN MED"/>
    <property type="match status" value="1"/>
</dbReference>
<protein>
    <submittedName>
        <fullName evidence="9">Lipoprotein</fullName>
    </submittedName>
</protein>
<dbReference type="SUPFAM" id="SSF53822">
    <property type="entry name" value="Periplasmic binding protein-like I"/>
    <property type="match status" value="1"/>
</dbReference>
<evidence type="ECO:0000313" key="10">
    <source>
        <dbReference type="Proteomes" id="UP001143463"/>
    </source>
</evidence>
<keyword evidence="5" id="KW-0472">Membrane</keyword>
<accession>A0A9W6L4R9</accession>
<evidence type="ECO:0000313" key="9">
    <source>
        <dbReference type="EMBL" id="GLL12229.1"/>
    </source>
</evidence>
<organism evidence="9 10">
    <name type="scientific">Pseudonocardia halophobica</name>
    <dbReference type="NCBI Taxonomy" id="29401"/>
    <lineage>
        <taxon>Bacteria</taxon>
        <taxon>Bacillati</taxon>
        <taxon>Actinomycetota</taxon>
        <taxon>Actinomycetes</taxon>
        <taxon>Pseudonocardiales</taxon>
        <taxon>Pseudonocardiaceae</taxon>
        <taxon>Pseudonocardia</taxon>
    </lineage>
</organism>
<keyword evidence="10" id="KW-1185">Reference proteome</keyword>
<evidence type="ECO:0000256" key="6">
    <source>
        <dbReference type="ARBA" id="ARBA00023288"/>
    </source>
</evidence>
<dbReference type="InterPro" id="IPR028082">
    <property type="entry name" value="Peripla_BP_I"/>
</dbReference>
<comment type="caution">
    <text evidence="9">The sequence shown here is derived from an EMBL/GenBank/DDBJ whole genome shotgun (WGS) entry which is preliminary data.</text>
</comment>
<dbReference type="AlphaFoldDB" id="A0A9W6L4R9"/>
<reference evidence="9" key="2">
    <citation type="submission" date="2023-01" db="EMBL/GenBank/DDBJ databases">
        <authorList>
            <person name="Sun Q."/>
            <person name="Evtushenko L."/>
        </authorList>
    </citation>
    <scope>NUCLEOTIDE SEQUENCE</scope>
    <source>
        <strain evidence="9">VKM Ac-1069</strain>
    </source>
</reference>
<gene>
    <name evidence="9" type="ORF">GCM10017577_33700</name>
</gene>
<evidence type="ECO:0000256" key="5">
    <source>
        <dbReference type="ARBA" id="ARBA00023136"/>
    </source>
</evidence>
<dbReference type="Gene3D" id="3.40.50.2300">
    <property type="match status" value="2"/>
</dbReference>
<dbReference type="InterPro" id="IPR003760">
    <property type="entry name" value="PnrA-like"/>
</dbReference>
<name>A0A9W6L4R9_9PSEU</name>
<sequence length="339" mass="34216">MIRVPSWLRSTRVLAAPVLGAALVLSACSSGGSTAAPETGASGAPTKVGVVLAGPRNDKAFYQSYLDGVQAVADREGMTVSVVDNVGSPQAAIDALTNLAADNQLIIAGGSSLVSAGNTVAAQFPDVTFVMSGVVQAGVPNLHTYATRQGVPAYVAGVVAAQESATGTVGYVGGTDIPPNSQSSIDFAAGAKSVKPDINVASVTVGSLSDAAKAKEATAAQIANGADVIYAFQDAGLPGVLDAVTESGKDVKVFNPTTDRCEESPALIGYAFQDTKIMVGHVLEDFKAGSLPVEPRFYALDDPAVQALKLCPSASQYESVVADTTAKLNSGAITLPQGG</sequence>
<dbReference type="EMBL" id="BSFQ01000013">
    <property type="protein sequence ID" value="GLL12229.1"/>
    <property type="molecule type" value="Genomic_DNA"/>
</dbReference>
<evidence type="ECO:0000256" key="1">
    <source>
        <dbReference type="ARBA" id="ARBA00004193"/>
    </source>
</evidence>
<evidence type="ECO:0000256" key="7">
    <source>
        <dbReference type="SAM" id="SignalP"/>
    </source>
</evidence>
<keyword evidence="3" id="KW-1003">Cell membrane</keyword>
<reference evidence="9" key="1">
    <citation type="journal article" date="2014" name="Int. J. Syst. Evol. Microbiol.">
        <title>Complete genome sequence of Corynebacterium casei LMG S-19264T (=DSM 44701T), isolated from a smear-ripened cheese.</title>
        <authorList>
            <consortium name="US DOE Joint Genome Institute (JGI-PGF)"/>
            <person name="Walter F."/>
            <person name="Albersmeier A."/>
            <person name="Kalinowski J."/>
            <person name="Ruckert C."/>
        </authorList>
    </citation>
    <scope>NUCLEOTIDE SEQUENCE</scope>
    <source>
        <strain evidence="9">VKM Ac-1069</strain>
    </source>
</reference>
<dbReference type="PANTHER" id="PTHR34296:SF2">
    <property type="entry name" value="ABC TRANSPORTER GUANOSINE-BINDING PROTEIN NUPN"/>
    <property type="match status" value="1"/>
</dbReference>
<comment type="subcellular location">
    <subcellularLocation>
        <location evidence="1">Cell membrane</location>
        <topology evidence="1">Lipid-anchor</topology>
    </subcellularLocation>
</comment>
<evidence type="ECO:0000256" key="2">
    <source>
        <dbReference type="ARBA" id="ARBA00008610"/>
    </source>
</evidence>
<feature type="signal peptide" evidence="7">
    <location>
        <begin position="1"/>
        <end position="35"/>
    </location>
</feature>
<feature type="chain" id="PRO_5040770715" evidence="7">
    <location>
        <begin position="36"/>
        <end position="339"/>
    </location>
</feature>